<evidence type="ECO:0000256" key="1">
    <source>
        <dbReference type="ARBA" id="ARBA00001933"/>
    </source>
</evidence>
<dbReference type="PANTHER" id="PTHR43727:SF2">
    <property type="entry name" value="GROUP IV DECARBOXYLASE"/>
    <property type="match status" value="1"/>
</dbReference>
<dbReference type="InterPro" id="IPR029066">
    <property type="entry name" value="PLP-binding_barrel"/>
</dbReference>
<dbReference type="SUPFAM" id="SSF50621">
    <property type="entry name" value="Alanine racemase C-terminal domain-like"/>
    <property type="match status" value="1"/>
</dbReference>
<gene>
    <name evidence="5 10" type="primary">lysA</name>
    <name evidence="10" type="ORF">CHU95_09415</name>
</gene>
<evidence type="ECO:0000256" key="3">
    <source>
        <dbReference type="ARBA" id="ARBA00022898"/>
    </source>
</evidence>
<evidence type="ECO:0000256" key="7">
    <source>
        <dbReference type="PIRSR" id="PIRSR600183-50"/>
    </source>
</evidence>
<feature type="domain" description="Orn/DAP/Arg decarboxylase 2 N-terminal" evidence="9">
    <location>
        <begin position="43"/>
        <end position="286"/>
    </location>
</feature>
<dbReference type="PRINTS" id="PR01179">
    <property type="entry name" value="ODADCRBXLASE"/>
</dbReference>
<dbReference type="GO" id="GO:0008836">
    <property type="term" value="F:diaminopimelate decarboxylase activity"/>
    <property type="evidence" value="ECO:0007669"/>
    <property type="project" value="UniProtKB-UniRule"/>
</dbReference>
<dbReference type="InterPro" id="IPR000183">
    <property type="entry name" value="Orn/DAP/Arg_de-COase"/>
</dbReference>
<dbReference type="GO" id="GO:0030170">
    <property type="term" value="F:pyridoxal phosphate binding"/>
    <property type="evidence" value="ECO:0007669"/>
    <property type="project" value="UniProtKB-UniRule"/>
</dbReference>
<feature type="binding site" evidence="5">
    <location>
        <position position="351"/>
    </location>
    <ligand>
        <name>substrate</name>
    </ligand>
</feature>
<evidence type="ECO:0000256" key="8">
    <source>
        <dbReference type="RuleBase" id="RU003738"/>
    </source>
</evidence>
<protein>
    <recommendedName>
        <fullName evidence="5 6">Diaminopimelate decarboxylase</fullName>
        <shortName evidence="5">DAP decarboxylase</shortName>
        <shortName evidence="5">DAPDC</shortName>
        <ecNumber evidence="5 6">4.1.1.20</ecNumber>
    </recommendedName>
</protein>
<dbReference type="InterPro" id="IPR022657">
    <property type="entry name" value="De-COase2_CS"/>
</dbReference>
<dbReference type="InterPro" id="IPR009006">
    <property type="entry name" value="Ala_racemase/Decarboxylase_C"/>
</dbReference>
<keyword evidence="11" id="KW-1185">Reference proteome</keyword>
<comment type="caution">
    <text evidence="10">The sequence shown here is derived from an EMBL/GenBank/DDBJ whole genome shotgun (WGS) entry which is preliminary data.</text>
</comment>
<feature type="binding site" evidence="5">
    <location>
        <position position="379"/>
    </location>
    <ligand>
        <name>pyridoxal 5'-phosphate</name>
        <dbReference type="ChEBI" id="CHEBI:597326"/>
    </ligand>
</feature>
<evidence type="ECO:0000256" key="4">
    <source>
        <dbReference type="ARBA" id="ARBA00023239"/>
    </source>
</evidence>
<comment type="function">
    <text evidence="5">Specifically catalyzes the decarboxylation of meso-diaminopimelate (meso-DAP) to L-lysine.</text>
</comment>
<keyword evidence="5" id="KW-0028">Amino-acid biosynthesis</keyword>
<comment type="subunit">
    <text evidence="5">Homodimer.</text>
</comment>
<dbReference type="Gene3D" id="3.20.20.10">
    <property type="entry name" value="Alanine racemase"/>
    <property type="match status" value="1"/>
</dbReference>
<evidence type="ECO:0000256" key="6">
    <source>
        <dbReference type="NCBIfam" id="TIGR01048"/>
    </source>
</evidence>
<evidence type="ECO:0000259" key="9">
    <source>
        <dbReference type="Pfam" id="PF02784"/>
    </source>
</evidence>
<dbReference type="InterPro" id="IPR022653">
    <property type="entry name" value="De-COase2_pyr-phos_BS"/>
</dbReference>
<evidence type="ECO:0000256" key="2">
    <source>
        <dbReference type="ARBA" id="ARBA00022793"/>
    </source>
</evidence>
<feature type="binding site" evidence="5">
    <location>
        <position position="322"/>
    </location>
    <ligand>
        <name>substrate</name>
    </ligand>
</feature>
<name>A0A255Z2C9_9PROT</name>
<feature type="modified residue" description="N6-(pyridoxal phosphate)lysine" evidence="5 7">
    <location>
        <position position="65"/>
    </location>
</feature>
<dbReference type="Proteomes" id="UP000216998">
    <property type="component" value="Unassembled WGS sequence"/>
</dbReference>
<dbReference type="GO" id="GO:0009089">
    <property type="term" value="P:lysine biosynthetic process via diaminopimelate"/>
    <property type="evidence" value="ECO:0007669"/>
    <property type="project" value="UniProtKB-UniRule"/>
</dbReference>
<accession>A0A255Z2C9</accession>
<keyword evidence="2 5" id="KW-0210">Decarboxylase</keyword>
<feature type="binding site" evidence="5">
    <location>
        <position position="282"/>
    </location>
    <ligand>
        <name>substrate</name>
    </ligand>
</feature>
<comment type="cofactor">
    <cofactor evidence="1 5 7 8">
        <name>pyridoxal 5'-phosphate</name>
        <dbReference type="ChEBI" id="CHEBI:597326"/>
    </cofactor>
</comment>
<reference evidence="10 11" key="1">
    <citation type="submission" date="2017-07" db="EMBL/GenBank/DDBJ databases">
        <title>Niveispirillum cyanobacteriorum sp. nov., isolated from cyanobacterial aggregates in a eutrophic lake.</title>
        <authorList>
            <person name="Cai H."/>
        </authorList>
    </citation>
    <scope>NUCLEOTIDE SEQUENCE [LARGE SCALE GENOMIC DNA]</scope>
    <source>
        <strain evidence="11">TH1-14</strain>
    </source>
</reference>
<dbReference type="FunFam" id="3.20.20.10:FF:000003">
    <property type="entry name" value="Diaminopimelate decarboxylase"/>
    <property type="match status" value="1"/>
</dbReference>
<feature type="active site" description="Proton donor" evidence="7">
    <location>
        <position position="350"/>
    </location>
</feature>
<dbReference type="PANTHER" id="PTHR43727">
    <property type="entry name" value="DIAMINOPIMELATE DECARBOXYLASE"/>
    <property type="match status" value="1"/>
</dbReference>
<dbReference type="EC" id="4.1.1.20" evidence="5 6"/>
<dbReference type="InterPro" id="IPR002986">
    <property type="entry name" value="DAP_deCOOHase_LysA"/>
</dbReference>
<proteinExistence type="inferred from homology"/>
<dbReference type="CDD" id="cd06828">
    <property type="entry name" value="PLPDE_III_DapDC"/>
    <property type="match status" value="1"/>
</dbReference>
<dbReference type="NCBIfam" id="TIGR01048">
    <property type="entry name" value="lysA"/>
    <property type="match status" value="1"/>
</dbReference>
<keyword evidence="3 5" id="KW-0663">Pyridoxal phosphate</keyword>
<dbReference type="OrthoDB" id="9802241at2"/>
<feature type="binding site" evidence="5">
    <location>
        <position position="318"/>
    </location>
    <ligand>
        <name>substrate</name>
    </ligand>
</feature>
<dbReference type="PRINTS" id="PR01181">
    <property type="entry name" value="DAPDCRBXLASE"/>
</dbReference>
<organism evidence="10 11">
    <name type="scientific">Niveispirillum lacus</name>
    <dbReference type="NCBI Taxonomy" id="1981099"/>
    <lineage>
        <taxon>Bacteria</taxon>
        <taxon>Pseudomonadati</taxon>
        <taxon>Pseudomonadota</taxon>
        <taxon>Alphaproteobacteria</taxon>
        <taxon>Rhodospirillales</taxon>
        <taxon>Azospirillaceae</taxon>
        <taxon>Niveispirillum</taxon>
    </lineage>
</organism>
<dbReference type="Pfam" id="PF02784">
    <property type="entry name" value="Orn_Arg_deC_N"/>
    <property type="match status" value="1"/>
</dbReference>
<comment type="catalytic activity">
    <reaction evidence="5 8">
        <text>meso-2,6-diaminopimelate + H(+) = L-lysine + CO2</text>
        <dbReference type="Rhea" id="RHEA:15101"/>
        <dbReference type="ChEBI" id="CHEBI:15378"/>
        <dbReference type="ChEBI" id="CHEBI:16526"/>
        <dbReference type="ChEBI" id="CHEBI:32551"/>
        <dbReference type="ChEBI" id="CHEBI:57791"/>
        <dbReference type="EC" id="4.1.1.20"/>
    </reaction>
</comment>
<evidence type="ECO:0000313" key="11">
    <source>
        <dbReference type="Proteomes" id="UP000216998"/>
    </source>
</evidence>
<dbReference type="AlphaFoldDB" id="A0A255Z2C9"/>
<dbReference type="UniPathway" id="UPA00034">
    <property type="reaction ID" value="UER00027"/>
</dbReference>
<feature type="binding site" evidence="5">
    <location>
        <position position="379"/>
    </location>
    <ligand>
        <name>substrate</name>
    </ligand>
</feature>
<dbReference type="Gene3D" id="2.40.37.10">
    <property type="entry name" value="Lyase, Ornithine Decarboxylase, Chain A, domain 1"/>
    <property type="match status" value="1"/>
</dbReference>
<feature type="binding site" evidence="5">
    <location>
        <begin position="279"/>
        <end position="282"/>
    </location>
    <ligand>
        <name>pyridoxal 5'-phosphate</name>
        <dbReference type="ChEBI" id="CHEBI:597326"/>
    </ligand>
</feature>
<dbReference type="PROSITE" id="PS00879">
    <property type="entry name" value="ODR_DC_2_2"/>
    <property type="match status" value="1"/>
</dbReference>
<comment type="similarity">
    <text evidence="5">Belongs to the Orn/Lys/Arg decarboxylase class-II family. LysA subfamily.</text>
</comment>
<keyword evidence="4 5" id="KW-0456">Lyase</keyword>
<feature type="binding site" evidence="5">
    <location>
        <position position="244"/>
    </location>
    <ligand>
        <name>pyridoxal 5'-phosphate</name>
        <dbReference type="ChEBI" id="CHEBI:597326"/>
    </ligand>
</feature>
<dbReference type="RefSeq" id="WP_094456042.1">
    <property type="nucleotide sequence ID" value="NZ_NOXU01000027.1"/>
</dbReference>
<comment type="pathway">
    <text evidence="5 8">Amino-acid biosynthesis; L-lysine biosynthesis via DAP pathway; L-lysine from DL-2,6-diaminopimelate: step 1/1.</text>
</comment>
<dbReference type="EMBL" id="NOXU01000027">
    <property type="protein sequence ID" value="OYQ34800.1"/>
    <property type="molecule type" value="Genomic_DNA"/>
</dbReference>
<dbReference type="HAMAP" id="MF_02120">
    <property type="entry name" value="LysA"/>
    <property type="match status" value="1"/>
</dbReference>
<dbReference type="SUPFAM" id="SSF51419">
    <property type="entry name" value="PLP-binding barrel"/>
    <property type="match status" value="1"/>
</dbReference>
<keyword evidence="5 8" id="KW-0457">Lysine biosynthesis</keyword>
<dbReference type="InterPro" id="IPR022644">
    <property type="entry name" value="De-COase2_N"/>
</dbReference>
<sequence length="427" mass="44875">MTCFPVPGFHYTDGALHAEGVALSAIAASVGTPTYVYTTEGLAAAWRAYADAFAGQDVTICYALKANSNLAIIRTLAQLGAGGDVVSVGEMRRALAASIPANKIVFSGVGKTRDELVAALQAGIHQINVESLPELEMLSSVAVDLGVTAAIAIRINPDVDAETHGKIATGRKEDKFGIDFAHAGEAYARAMALPGINPVGIAVHIGSQLLKTTPFRKAFGKLAGLVRELKAQGVPLSRIDLGGGLGVPYKPEDQAPDYPAYAKAIAETVGDLGCHVTLEPGRSLVAAAGLLLTRTIFVKEGLHRRFLIVDAAMNDLVRPAMYEAWHTVIPVAQPAADAIWADADIVGPICETGDTFARLRPMPPVAPGDLLAFLTAGAYGAAMSSTYNSRPLVAEVLVSGTAFQVVRRRPSFEDSLALETVPDWLEP</sequence>
<dbReference type="PROSITE" id="PS00878">
    <property type="entry name" value="ODR_DC_2_1"/>
    <property type="match status" value="1"/>
</dbReference>
<evidence type="ECO:0000313" key="10">
    <source>
        <dbReference type="EMBL" id="OYQ34800.1"/>
    </source>
</evidence>
<evidence type="ECO:0000256" key="5">
    <source>
        <dbReference type="HAMAP-Rule" id="MF_02120"/>
    </source>
</evidence>